<dbReference type="EMBL" id="OFSP01000023">
    <property type="protein sequence ID" value="SOY53547.1"/>
    <property type="molecule type" value="Genomic_DNA"/>
</dbReference>
<name>A0A375BUF7_9BURK</name>
<protein>
    <submittedName>
        <fullName evidence="2">Uncharacterized protein</fullName>
    </submittedName>
</protein>
<feature type="region of interest" description="Disordered" evidence="1">
    <location>
        <begin position="1"/>
        <end position="62"/>
    </location>
</feature>
<dbReference type="Proteomes" id="UP000256297">
    <property type="component" value="Chromosome CBM2589_b"/>
</dbReference>
<dbReference type="RefSeq" id="WP_116335993.1">
    <property type="nucleotide sequence ID" value="NZ_LT976856.1"/>
</dbReference>
<organism evidence="2">
    <name type="scientific">Cupriavidus taiwanensis</name>
    <dbReference type="NCBI Taxonomy" id="164546"/>
    <lineage>
        <taxon>Bacteria</taxon>
        <taxon>Pseudomonadati</taxon>
        <taxon>Pseudomonadota</taxon>
        <taxon>Betaproteobacteria</taxon>
        <taxon>Burkholderiales</taxon>
        <taxon>Burkholderiaceae</taxon>
        <taxon>Cupriavidus</taxon>
    </lineage>
</organism>
<feature type="compositionally biased region" description="Pro residues" evidence="1">
    <location>
        <begin position="22"/>
        <end position="49"/>
    </location>
</feature>
<reference evidence="2" key="1">
    <citation type="submission" date="2018-01" db="EMBL/GenBank/DDBJ databases">
        <authorList>
            <person name="Clerissi C."/>
        </authorList>
    </citation>
    <scope>NUCLEOTIDE SEQUENCE</scope>
    <source>
        <strain evidence="2">Cupriavidus taiwanensis STM 3521</strain>
    </source>
</reference>
<proteinExistence type="predicted"/>
<comment type="caution">
    <text evidence="2">The sequence shown here is derived from an EMBL/GenBank/DDBJ whole genome shotgun (WGS) entry which is preliminary data.</text>
</comment>
<evidence type="ECO:0000256" key="1">
    <source>
        <dbReference type="SAM" id="MobiDB-lite"/>
    </source>
</evidence>
<dbReference type="AlphaFoldDB" id="A0A375BUF7"/>
<gene>
    <name evidence="2" type="ORF">CBM2589_B30020</name>
</gene>
<evidence type="ECO:0000313" key="2">
    <source>
        <dbReference type="EMBL" id="SOY53547.1"/>
    </source>
</evidence>
<accession>A0A375BUF7</accession>
<sequence length="62" mass="6344">MPASLNPIAGARLQPRHTVPPVEEPAPPGVPPDLPLPPEEDPPPPPVEPPVAGAAGRYCLSS</sequence>